<dbReference type="Gene3D" id="3.40.50.300">
    <property type="entry name" value="P-loop containing nucleotide triphosphate hydrolases"/>
    <property type="match status" value="1"/>
</dbReference>
<sequence>MDELMLDGEQRAAAGRLSVVAGRIGRRWRRPRGIYLHGRPGRGKTMLMDRFFAEVGSERKRRYHFHGFFARLHAAVAEFGSIDRAVDSVLGTAELVCFDEFHVHDIGDAMLLARLLDRLFARRVVLVVTSNYPPEGLLPNPLMHQRFQPTIELLRAHLDVVAVDGPQDYRALGGRWADFASGRYLEEVARFEGGTEIAIAHRSLHVRSEIDGIVVDFDELCGNPLSAKDFLELAERYRAWTICGVPALRTVPMDWATRFVNLVDILYDADQALTIYATTSLPGLVRDVPHIPDLARTASRLSELPTGRPALA</sequence>
<dbReference type="Proteomes" id="UP000255355">
    <property type="component" value="Unassembled WGS sequence"/>
</dbReference>
<evidence type="ECO:0000256" key="2">
    <source>
        <dbReference type="ARBA" id="ARBA00022840"/>
    </source>
</evidence>
<dbReference type="GO" id="GO:0005524">
    <property type="term" value="F:ATP binding"/>
    <property type="evidence" value="ECO:0007669"/>
    <property type="project" value="UniProtKB-KW"/>
</dbReference>
<name>A0A370GVA2_9NOCA</name>
<keyword evidence="4" id="KW-1185">Reference proteome</keyword>
<dbReference type="SUPFAM" id="SSF52540">
    <property type="entry name" value="P-loop containing nucleoside triphosphate hydrolases"/>
    <property type="match status" value="1"/>
</dbReference>
<proteinExistence type="predicted"/>
<evidence type="ECO:0000256" key="1">
    <source>
        <dbReference type="ARBA" id="ARBA00022741"/>
    </source>
</evidence>
<reference evidence="3 4" key="1">
    <citation type="submission" date="2018-07" db="EMBL/GenBank/DDBJ databases">
        <title>Genomic Encyclopedia of Type Strains, Phase IV (KMG-IV): sequencing the most valuable type-strain genomes for metagenomic binning, comparative biology and taxonomic classification.</title>
        <authorList>
            <person name="Goeker M."/>
        </authorList>
    </citation>
    <scope>NUCLEOTIDE SEQUENCE [LARGE SCALE GENOMIC DNA]</scope>
    <source>
        <strain evidence="3 4">DSM 44952</strain>
    </source>
</reference>
<comment type="caution">
    <text evidence="3">The sequence shown here is derived from an EMBL/GenBank/DDBJ whole genome shotgun (WGS) entry which is preliminary data.</text>
</comment>
<dbReference type="STRING" id="1210089.GCA_001613165_04330"/>
<dbReference type="GO" id="GO:0051301">
    <property type="term" value="P:cell division"/>
    <property type="evidence" value="ECO:0007669"/>
    <property type="project" value="UniProtKB-KW"/>
</dbReference>
<dbReference type="InterPro" id="IPR027417">
    <property type="entry name" value="P-loop_NTPase"/>
</dbReference>
<dbReference type="Pfam" id="PF03969">
    <property type="entry name" value="AFG1_ATPase"/>
    <property type="match status" value="1"/>
</dbReference>
<keyword evidence="3" id="KW-0132">Cell division</keyword>
<dbReference type="RefSeq" id="WP_068022427.1">
    <property type="nucleotide sequence ID" value="NZ_QQAZ01000009.1"/>
</dbReference>
<keyword evidence="1" id="KW-0547">Nucleotide-binding</keyword>
<dbReference type="PANTHER" id="PTHR12169:SF6">
    <property type="entry name" value="AFG1-LIKE ATPASE"/>
    <property type="match status" value="1"/>
</dbReference>
<dbReference type="NCBIfam" id="NF040713">
    <property type="entry name" value="ZapE"/>
    <property type="match status" value="1"/>
</dbReference>
<dbReference type="GO" id="GO:0032153">
    <property type="term" value="C:cell division site"/>
    <property type="evidence" value="ECO:0007669"/>
    <property type="project" value="TreeGrafter"/>
</dbReference>
<protein>
    <submittedName>
        <fullName evidence="3">Cell division protein ZapE</fullName>
    </submittedName>
</protein>
<keyword evidence="3" id="KW-0131">Cell cycle</keyword>
<dbReference type="PANTHER" id="PTHR12169">
    <property type="entry name" value="ATPASE N2B"/>
    <property type="match status" value="1"/>
</dbReference>
<evidence type="ECO:0000313" key="3">
    <source>
        <dbReference type="EMBL" id="RDI47186.1"/>
    </source>
</evidence>
<dbReference type="InterPro" id="IPR005654">
    <property type="entry name" value="ATPase_AFG1-like"/>
</dbReference>
<dbReference type="GO" id="GO:0005737">
    <property type="term" value="C:cytoplasm"/>
    <property type="evidence" value="ECO:0007669"/>
    <property type="project" value="TreeGrafter"/>
</dbReference>
<gene>
    <name evidence="3" type="ORF">DFR68_109185</name>
</gene>
<dbReference type="AlphaFoldDB" id="A0A370GVA2"/>
<accession>A0A370GVA2</accession>
<evidence type="ECO:0000313" key="4">
    <source>
        <dbReference type="Proteomes" id="UP000255355"/>
    </source>
</evidence>
<keyword evidence="2" id="KW-0067">ATP-binding</keyword>
<dbReference type="GO" id="GO:0016887">
    <property type="term" value="F:ATP hydrolysis activity"/>
    <property type="evidence" value="ECO:0007669"/>
    <property type="project" value="InterPro"/>
</dbReference>
<organism evidence="3 4">
    <name type="scientific">Nocardia mexicana</name>
    <dbReference type="NCBI Taxonomy" id="279262"/>
    <lineage>
        <taxon>Bacteria</taxon>
        <taxon>Bacillati</taxon>
        <taxon>Actinomycetota</taxon>
        <taxon>Actinomycetes</taxon>
        <taxon>Mycobacteriales</taxon>
        <taxon>Nocardiaceae</taxon>
        <taxon>Nocardia</taxon>
    </lineage>
</organism>
<dbReference type="OrthoDB" id="9774491at2"/>
<dbReference type="EMBL" id="QQAZ01000009">
    <property type="protein sequence ID" value="RDI47186.1"/>
    <property type="molecule type" value="Genomic_DNA"/>
</dbReference>